<dbReference type="AlphaFoldDB" id="A0A133V5E6"/>
<feature type="region of interest" description="Disordered" evidence="1">
    <location>
        <begin position="1"/>
        <end position="21"/>
    </location>
</feature>
<reference evidence="2 3" key="1">
    <citation type="journal article" date="2016" name="Sci. Rep.">
        <title>Metabolic traits of an uncultured archaeal lineage -MSBL1- from brine pools of the Red Sea.</title>
        <authorList>
            <person name="Mwirichia R."/>
            <person name="Alam I."/>
            <person name="Rashid M."/>
            <person name="Vinu M."/>
            <person name="Ba-Alawi W."/>
            <person name="Anthony Kamau A."/>
            <person name="Kamanda Ngugi D."/>
            <person name="Goker M."/>
            <person name="Klenk H.P."/>
            <person name="Bajic V."/>
            <person name="Stingl U."/>
        </authorList>
    </citation>
    <scope>NUCLEOTIDE SEQUENCE [LARGE SCALE GENOMIC DNA]</scope>
    <source>
        <strain evidence="2">SCGC-AAA261D19</strain>
    </source>
</reference>
<dbReference type="EMBL" id="LHXX01000043">
    <property type="protein sequence ID" value="KXB01663.1"/>
    <property type="molecule type" value="Genomic_DNA"/>
</dbReference>
<protein>
    <submittedName>
        <fullName evidence="2">Uncharacterized protein</fullName>
    </submittedName>
</protein>
<name>A0A133V5E6_9EURY</name>
<keyword evidence="3" id="KW-1185">Reference proteome</keyword>
<dbReference type="Proteomes" id="UP000070400">
    <property type="component" value="Unassembled WGS sequence"/>
</dbReference>
<organism evidence="2 3">
    <name type="scientific">candidate division MSBL1 archaeon SCGC-AAA261D19</name>
    <dbReference type="NCBI Taxonomy" id="1698273"/>
    <lineage>
        <taxon>Archaea</taxon>
        <taxon>Methanobacteriati</taxon>
        <taxon>Methanobacteriota</taxon>
        <taxon>candidate division MSBL1</taxon>
    </lineage>
</organism>
<feature type="region of interest" description="Disordered" evidence="1">
    <location>
        <begin position="51"/>
        <end position="85"/>
    </location>
</feature>
<sequence>MNQPIQVVSSATSERTANTSAVRMKPKNTLRIPRELIAGFVTKYRTVAENEKKQRATVAASRGEKPSTKRKKAAKPAASMTRVNG</sequence>
<gene>
    <name evidence="2" type="ORF">AKJ43_03175</name>
</gene>
<evidence type="ECO:0000313" key="2">
    <source>
        <dbReference type="EMBL" id="KXB01663.1"/>
    </source>
</evidence>
<evidence type="ECO:0000313" key="3">
    <source>
        <dbReference type="Proteomes" id="UP000070400"/>
    </source>
</evidence>
<comment type="caution">
    <text evidence="2">The sequence shown here is derived from an EMBL/GenBank/DDBJ whole genome shotgun (WGS) entry which is preliminary data.</text>
</comment>
<evidence type="ECO:0000256" key="1">
    <source>
        <dbReference type="SAM" id="MobiDB-lite"/>
    </source>
</evidence>
<accession>A0A133V5E6</accession>
<proteinExistence type="predicted"/>